<dbReference type="Pfam" id="PF00823">
    <property type="entry name" value="PPE"/>
    <property type="match status" value="1"/>
</dbReference>
<sequence length="527" mass="54046">MAWPPEVHSAMLSSGPGAGTLLSAAGAWSSLSAEYAWAADELTTLLGAVHAGSWHGASADQYVAAHLPYLAWLLRISADSAAAATQHEVAAAAYTTALAAMPTVAELSANHAVHTLLVATNFFGINTIPIALNEADYARMWIQAATTMAAYQAVSTTALASTPQTAPAPTIVKTNAAAEESDVPFEGTEPTDNFVADTLRTITAGRVNWDPLGRTVNGLPYEAYTDASQPIWWVVRALEFSQDFLSFARLLVVNPQAALQYYAELLLFDYPVHIPQLATALSQNPLLLAGPLGQAISGIGAVTGLAALAELGAQPVVPAVAPALPPSAAAPQMLPVTAITPTAAAPGSAPAPPTAPAPSVVSATAGPAPTPPTTAATGLSYPYLIGGGPGMGFDSGMSSSASASAQRKAPEPETAAAAAAAAREEARARRRRRATLRGYSDEFMDMDFEVDPEWAASPHEEPPASPMASDQGANNFGFAGTVRKETVAKAAGLTTMAGDDFGQGATIPMVPGTWNADGAGAAREEKP</sequence>
<evidence type="ECO:0000259" key="3">
    <source>
        <dbReference type="Pfam" id="PF00823"/>
    </source>
</evidence>
<dbReference type="Pfam" id="PF18878">
    <property type="entry name" value="PPE-PPW"/>
    <property type="match status" value="1"/>
</dbReference>
<feature type="compositionally biased region" description="Low complexity" evidence="2">
    <location>
        <begin position="357"/>
        <end position="371"/>
    </location>
</feature>
<feature type="region of interest" description="Disordered" evidence="2">
    <location>
        <begin position="396"/>
        <end position="422"/>
    </location>
</feature>
<evidence type="ECO:0000259" key="4">
    <source>
        <dbReference type="Pfam" id="PF18878"/>
    </source>
</evidence>
<accession>A0A498QSS9</accession>
<feature type="region of interest" description="Disordered" evidence="2">
    <location>
        <begin position="496"/>
        <end position="527"/>
    </location>
</feature>
<dbReference type="InterPro" id="IPR000030">
    <property type="entry name" value="PPE_dom"/>
</dbReference>
<reference evidence="5 6" key="1">
    <citation type="submission" date="2018-09" db="EMBL/GenBank/DDBJ databases">
        <authorList>
            <person name="Tagini F."/>
        </authorList>
    </citation>
    <scope>NUCLEOTIDE SEQUENCE [LARGE SCALE GENOMIC DNA]</scope>
    <source>
        <strain evidence="5 6">MK142</strain>
    </source>
</reference>
<dbReference type="InterPro" id="IPR038332">
    <property type="entry name" value="PPE_sf"/>
</dbReference>
<dbReference type="EMBL" id="UPHU01000001">
    <property type="protein sequence ID" value="VBA50014.1"/>
    <property type="molecule type" value="Genomic_DNA"/>
</dbReference>
<keyword evidence="6" id="KW-1185">Reference proteome</keyword>
<dbReference type="PANTHER" id="PTHR46766">
    <property type="entry name" value="GLUTAMINE-RICH PROTEIN 2"/>
    <property type="match status" value="1"/>
</dbReference>
<evidence type="ECO:0000256" key="2">
    <source>
        <dbReference type="SAM" id="MobiDB-lite"/>
    </source>
</evidence>
<protein>
    <submittedName>
        <fullName evidence="5">Putative PPE family protein PPE3</fullName>
    </submittedName>
</protein>
<evidence type="ECO:0000256" key="1">
    <source>
        <dbReference type="ARBA" id="ARBA00010652"/>
    </source>
</evidence>
<name>A0A498QSS9_9MYCO</name>
<dbReference type="AlphaFoldDB" id="A0A498QSS9"/>
<organism evidence="5 6">
    <name type="scientific">Mycobacterium pseudokansasii</name>
    <dbReference type="NCBI Taxonomy" id="2341080"/>
    <lineage>
        <taxon>Bacteria</taxon>
        <taxon>Bacillati</taxon>
        <taxon>Actinomycetota</taxon>
        <taxon>Actinomycetes</taxon>
        <taxon>Mycobacteriales</taxon>
        <taxon>Mycobacteriaceae</taxon>
        <taxon>Mycobacterium</taxon>
    </lineage>
</organism>
<dbReference type="Proteomes" id="UP000268285">
    <property type="component" value="Unassembled WGS sequence"/>
</dbReference>
<comment type="similarity">
    <text evidence="1">Belongs to the mycobacterial PPE family.</text>
</comment>
<gene>
    <name evidence="5" type="primary">PPE3_4</name>
    <name evidence="5" type="ORF">LAUMK142_02321</name>
</gene>
<dbReference type="SUPFAM" id="SSF140459">
    <property type="entry name" value="PE/PPE dimer-like"/>
    <property type="match status" value="1"/>
</dbReference>
<feature type="domain" description="PPE" evidence="3">
    <location>
        <begin position="1"/>
        <end position="162"/>
    </location>
</feature>
<dbReference type="PANTHER" id="PTHR46766:SF1">
    <property type="entry name" value="GLUTAMINE-RICH PROTEIN 2"/>
    <property type="match status" value="1"/>
</dbReference>
<feature type="compositionally biased region" description="Low complexity" evidence="2">
    <location>
        <begin position="396"/>
        <end position="405"/>
    </location>
</feature>
<proteinExistence type="inferred from homology"/>
<dbReference type="InterPro" id="IPR043641">
    <property type="entry name" value="PPE-PPW_C"/>
</dbReference>
<feature type="region of interest" description="Disordered" evidence="2">
    <location>
        <begin position="344"/>
        <end position="371"/>
    </location>
</feature>
<dbReference type="Gene3D" id="1.20.1260.20">
    <property type="entry name" value="PPE superfamily"/>
    <property type="match status" value="1"/>
</dbReference>
<dbReference type="GO" id="GO:0052572">
    <property type="term" value="P:response to host immune response"/>
    <property type="evidence" value="ECO:0007669"/>
    <property type="project" value="TreeGrafter"/>
</dbReference>
<evidence type="ECO:0000313" key="5">
    <source>
        <dbReference type="EMBL" id="VBA50014.1"/>
    </source>
</evidence>
<feature type="compositionally biased region" description="Low complexity" evidence="2">
    <location>
        <begin position="412"/>
        <end position="421"/>
    </location>
</feature>
<evidence type="ECO:0000313" key="6">
    <source>
        <dbReference type="Proteomes" id="UP000268285"/>
    </source>
</evidence>
<feature type="domain" description="PPE-PPW subfamily C-terminal" evidence="4">
    <location>
        <begin position="468"/>
        <end position="514"/>
    </location>
</feature>